<accession>A0A433ZYL3</accession>
<dbReference type="Proteomes" id="UP000286908">
    <property type="component" value="Unassembled WGS sequence"/>
</dbReference>
<sequence length="71" mass="8111">MRAAGFPLVRYKSHCYIYRGFNIYVLPRNVTRKITQYHVMLSDGADSFNSFGKVDALAQATGFIDSLFDKK</sequence>
<organism evidence="1 2">
    <name type="scientific">Morganella morganii</name>
    <name type="common">Proteus morganii</name>
    <dbReference type="NCBI Taxonomy" id="582"/>
    <lineage>
        <taxon>Bacteria</taxon>
        <taxon>Pseudomonadati</taxon>
        <taxon>Pseudomonadota</taxon>
        <taxon>Gammaproteobacteria</taxon>
        <taxon>Enterobacterales</taxon>
        <taxon>Morganellaceae</taxon>
        <taxon>Morganella</taxon>
    </lineage>
</organism>
<dbReference type="AlphaFoldDB" id="A0A433ZYL3"/>
<comment type="caution">
    <text evidence="1">The sequence shown here is derived from an EMBL/GenBank/DDBJ whole genome shotgun (WGS) entry which is preliminary data.</text>
</comment>
<evidence type="ECO:0000313" key="1">
    <source>
        <dbReference type="EMBL" id="RUT67224.1"/>
    </source>
</evidence>
<proteinExistence type="predicted"/>
<gene>
    <name evidence="1" type="ORF">CKG00_13265</name>
</gene>
<evidence type="ECO:0000313" key="2">
    <source>
        <dbReference type="Proteomes" id="UP000286908"/>
    </source>
</evidence>
<protein>
    <submittedName>
        <fullName evidence="1">Uncharacterized protein</fullName>
    </submittedName>
</protein>
<name>A0A433ZYL3_MORMO</name>
<dbReference type="OrthoDB" id="6456926at2"/>
<reference evidence="1 2" key="1">
    <citation type="submission" date="2017-08" db="EMBL/GenBank/DDBJ databases">
        <title>Draft genome sequence of pheromone producing symbiont Morganella morganii, of the female New Zealand grass grub Costelytra giveni.</title>
        <authorList>
            <person name="Laugraud A."/>
            <person name="Young S.D."/>
            <person name="Hurst M.H."/>
        </authorList>
    </citation>
    <scope>NUCLEOTIDE SEQUENCE [LARGE SCALE GENOMIC DNA]</scope>
    <source>
        <strain evidence="1 2">MMsCG</strain>
    </source>
</reference>
<dbReference type="EMBL" id="NRQY01000001">
    <property type="protein sequence ID" value="RUT67224.1"/>
    <property type="molecule type" value="Genomic_DNA"/>
</dbReference>